<feature type="transmembrane region" description="Helical" evidence="7">
    <location>
        <begin position="53"/>
        <end position="74"/>
    </location>
</feature>
<dbReference type="SUPFAM" id="SSF103473">
    <property type="entry name" value="MFS general substrate transporter"/>
    <property type="match status" value="1"/>
</dbReference>
<evidence type="ECO:0000256" key="3">
    <source>
        <dbReference type="ARBA" id="ARBA00022475"/>
    </source>
</evidence>
<evidence type="ECO:0000256" key="6">
    <source>
        <dbReference type="ARBA" id="ARBA00023136"/>
    </source>
</evidence>
<keyword evidence="9" id="KW-1185">Reference proteome</keyword>
<feature type="transmembrane region" description="Helical" evidence="7">
    <location>
        <begin position="165"/>
        <end position="191"/>
    </location>
</feature>
<feature type="transmembrane region" description="Helical" evidence="7">
    <location>
        <begin position="95"/>
        <end position="119"/>
    </location>
</feature>
<evidence type="ECO:0000256" key="4">
    <source>
        <dbReference type="ARBA" id="ARBA00022692"/>
    </source>
</evidence>
<dbReference type="PANTHER" id="PTHR23513:SF9">
    <property type="entry name" value="ENTEROBACTIN EXPORTER ENTS"/>
    <property type="match status" value="1"/>
</dbReference>
<dbReference type="EMBL" id="JAMOIL010000055">
    <property type="protein sequence ID" value="MCM0622855.1"/>
    <property type="molecule type" value="Genomic_DNA"/>
</dbReference>
<feature type="transmembrane region" description="Helical" evidence="7">
    <location>
        <begin position="265"/>
        <end position="282"/>
    </location>
</feature>
<keyword evidence="6 7" id="KW-0472">Membrane</keyword>
<evidence type="ECO:0000313" key="9">
    <source>
        <dbReference type="Proteomes" id="UP001139485"/>
    </source>
</evidence>
<keyword evidence="4 7" id="KW-0812">Transmembrane</keyword>
<gene>
    <name evidence="8" type="ORF">M8330_21430</name>
</gene>
<comment type="subcellular location">
    <subcellularLocation>
        <location evidence="1">Cell inner membrane</location>
        <topology evidence="1">Multi-pass membrane protein</topology>
    </subcellularLocation>
</comment>
<dbReference type="RefSeq" id="WP_250829011.1">
    <property type="nucleotide sequence ID" value="NZ_JAMOIL010000055.1"/>
</dbReference>
<evidence type="ECO:0000256" key="7">
    <source>
        <dbReference type="SAM" id="Phobius"/>
    </source>
</evidence>
<dbReference type="Pfam" id="PF05977">
    <property type="entry name" value="MFS_3"/>
    <property type="match status" value="1"/>
</dbReference>
<dbReference type="CDD" id="cd06173">
    <property type="entry name" value="MFS_MefA_like"/>
    <property type="match status" value="1"/>
</dbReference>
<comment type="caution">
    <text evidence="8">The sequence shown here is derived from an EMBL/GenBank/DDBJ whole genome shotgun (WGS) entry which is preliminary data.</text>
</comment>
<dbReference type="InterPro" id="IPR010290">
    <property type="entry name" value="TM_effector"/>
</dbReference>
<feature type="transmembrane region" description="Helical" evidence="7">
    <location>
        <begin position="24"/>
        <end position="47"/>
    </location>
</feature>
<dbReference type="Gene3D" id="1.20.1250.20">
    <property type="entry name" value="MFS general substrate transporter like domains"/>
    <property type="match status" value="1"/>
</dbReference>
<evidence type="ECO:0000256" key="2">
    <source>
        <dbReference type="ARBA" id="ARBA00022448"/>
    </source>
</evidence>
<organism evidence="8 9">
    <name type="scientific">Nocardioides bruguierae</name>
    <dbReference type="NCBI Taxonomy" id="2945102"/>
    <lineage>
        <taxon>Bacteria</taxon>
        <taxon>Bacillati</taxon>
        <taxon>Actinomycetota</taxon>
        <taxon>Actinomycetes</taxon>
        <taxon>Propionibacteriales</taxon>
        <taxon>Nocardioidaceae</taxon>
        <taxon>Nocardioides</taxon>
    </lineage>
</organism>
<proteinExistence type="predicted"/>
<protein>
    <submittedName>
        <fullName evidence="8">MFS transporter</fullName>
    </submittedName>
</protein>
<evidence type="ECO:0000313" key="8">
    <source>
        <dbReference type="EMBL" id="MCM0622855.1"/>
    </source>
</evidence>
<dbReference type="Proteomes" id="UP001139485">
    <property type="component" value="Unassembled WGS sequence"/>
</dbReference>
<dbReference type="AlphaFoldDB" id="A0A9X2III6"/>
<name>A0A9X2III6_9ACTN</name>
<keyword evidence="2" id="KW-0813">Transport</keyword>
<dbReference type="PANTHER" id="PTHR23513">
    <property type="entry name" value="INTEGRAL MEMBRANE EFFLUX PROTEIN-RELATED"/>
    <property type="match status" value="1"/>
</dbReference>
<accession>A0A9X2III6</accession>
<feature type="transmembrane region" description="Helical" evidence="7">
    <location>
        <begin position="294"/>
        <end position="317"/>
    </location>
</feature>
<sequence>MTSTRTSSLLDVRPLRESGAFRRLWIGDVISGLGQTMGAFTVAWLVWERTHSATAVSLIGMAQLVPMVVFTLLGGSWADRYDRRTLLVAVRWAQLGVASGLLLVVTFADAVAALFPLIALQSALGSVGNPVSRASVATLLTGDRLAAGLALSHTAFQMSMLLGPLIGGILVATQGVAFTLALDALAFLAAIHGARGLPRLGRPKQTGLTTDGAFSDITAGVQFVARTPILAAVLLADLSATVFAMPLALFPVLNDERFGGSPATLGLFVPALGLGGIAAGVFSGRITRASRQGLLAVAASIVWGAALCLVGLTPWLWVALALLAVAGAADVAAVVCRGTIVQSATPDEFRGRVSSLDFLVGAGGPKLGDLRAGLVSDATSGAFSMAIGGAAATAMAVLIAARTPSLRGYRHTVDRTGLD</sequence>
<feature type="transmembrane region" description="Helical" evidence="7">
    <location>
        <begin position="382"/>
        <end position="401"/>
    </location>
</feature>
<dbReference type="InterPro" id="IPR036259">
    <property type="entry name" value="MFS_trans_sf"/>
</dbReference>
<evidence type="ECO:0000256" key="1">
    <source>
        <dbReference type="ARBA" id="ARBA00004429"/>
    </source>
</evidence>
<keyword evidence="5 7" id="KW-1133">Transmembrane helix</keyword>
<evidence type="ECO:0000256" key="5">
    <source>
        <dbReference type="ARBA" id="ARBA00022989"/>
    </source>
</evidence>
<feature type="transmembrane region" description="Helical" evidence="7">
    <location>
        <begin position="229"/>
        <end position="253"/>
    </location>
</feature>
<keyword evidence="3" id="KW-1003">Cell membrane</keyword>
<dbReference type="GO" id="GO:0005886">
    <property type="term" value="C:plasma membrane"/>
    <property type="evidence" value="ECO:0007669"/>
    <property type="project" value="UniProtKB-SubCell"/>
</dbReference>
<reference evidence="8" key="1">
    <citation type="submission" date="2022-05" db="EMBL/GenBank/DDBJ databases">
        <authorList>
            <person name="Tuo L."/>
        </authorList>
    </citation>
    <scope>NUCLEOTIDE SEQUENCE</scope>
    <source>
        <strain evidence="8">BSK12Z-4</strain>
    </source>
</reference>